<feature type="chain" id="PRO_5041693370" description="PKD domain-containing protein" evidence="1">
    <location>
        <begin position="26"/>
        <end position="417"/>
    </location>
</feature>
<dbReference type="KEGG" id="nneo:PQG83_18870"/>
<gene>
    <name evidence="2" type="ORF">PQG83_18870</name>
</gene>
<dbReference type="RefSeq" id="WP_312744343.1">
    <property type="nucleotide sequence ID" value="NZ_CP116968.1"/>
</dbReference>
<dbReference type="CDD" id="cd00146">
    <property type="entry name" value="PKD"/>
    <property type="match status" value="1"/>
</dbReference>
<dbReference type="EMBL" id="CP116968">
    <property type="protein sequence ID" value="WNM61782.1"/>
    <property type="molecule type" value="Genomic_DNA"/>
</dbReference>
<keyword evidence="1" id="KW-0732">Signal</keyword>
<accession>A0AA96JVH5</accession>
<reference evidence="2 3" key="1">
    <citation type="submission" date="2023-01" db="EMBL/GenBank/DDBJ databases">
        <title>Cultivation and genomic characterization of new, ubiquitous marine nitrite-oxidizing bacteria from the Nitrospirales.</title>
        <authorList>
            <person name="Mueller A.J."/>
            <person name="Daebeler A."/>
            <person name="Herbold C.W."/>
            <person name="Kirkegaard R.H."/>
            <person name="Daims H."/>
        </authorList>
    </citation>
    <scope>NUCLEOTIDE SEQUENCE [LARGE SCALE GENOMIC DNA]</scope>
    <source>
        <strain evidence="2 3">DK</strain>
    </source>
</reference>
<dbReference type="Gene3D" id="2.60.40.10">
    <property type="entry name" value="Immunoglobulins"/>
    <property type="match status" value="2"/>
</dbReference>
<keyword evidence="3" id="KW-1185">Reference proteome</keyword>
<evidence type="ECO:0008006" key="4">
    <source>
        <dbReference type="Google" id="ProtNLM"/>
    </source>
</evidence>
<evidence type="ECO:0000313" key="2">
    <source>
        <dbReference type="EMBL" id="WNM61782.1"/>
    </source>
</evidence>
<dbReference type="SUPFAM" id="SSF49299">
    <property type="entry name" value="PKD domain"/>
    <property type="match status" value="1"/>
</dbReference>
<dbReference type="InterPro" id="IPR013783">
    <property type="entry name" value="Ig-like_fold"/>
</dbReference>
<protein>
    <recommendedName>
        <fullName evidence="4">PKD domain-containing protein</fullName>
    </recommendedName>
</protein>
<sequence length="417" mass="45033">MNAFRWLVIGLVGGLGVTTVSPSWAATETVFGPQQYTLSLKPPKFYFKDTFQVCNPSGPYTLVVTNGTPNQKMSVLIGWIRLNGTMIVKPQDLNKKTELLEQPITVQPANTLEILLIGKPRSSITMSVTGMKNCGFGVEIVSPTPGSTVPTLETLVRGQITGAVEGEVGVRVNGLLAGTMGKEFAVAHVQLVPGENTITATATDSKGTTATATVNIQATQPFSGNSVGLSISPKLGVVNQPIDMGIHPFLEHVLQSVAWDFDGDGQIDQSGPDLFDTSHAYSEPGLYLPTVVLTDSQNTQVSEQGVVQIISQPALEQELVSKLTSMLDALGQGKVEEAASFISLSRRDRFRGQYNATTPEQLAFLAGALRVPMTLYEVRERFAILRSTEEVLVNGLFLPIEVECLLDHDGIWRFRSL</sequence>
<organism evidence="2 3">
    <name type="scientific">Candidatus Nitrospira neomarina</name>
    <dbReference type="NCBI Taxonomy" id="3020899"/>
    <lineage>
        <taxon>Bacteria</taxon>
        <taxon>Pseudomonadati</taxon>
        <taxon>Nitrospirota</taxon>
        <taxon>Nitrospiria</taxon>
        <taxon>Nitrospirales</taxon>
        <taxon>Nitrospiraceae</taxon>
        <taxon>Nitrospira</taxon>
    </lineage>
</organism>
<feature type="signal peptide" evidence="1">
    <location>
        <begin position="1"/>
        <end position="25"/>
    </location>
</feature>
<evidence type="ECO:0000256" key="1">
    <source>
        <dbReference type="SAM" id="SignalP"/>
    </source>
</evidence>
<name>A0AA96JVH5_9BACT</name>
<evidence type="ECO:0000313" key="3">
    <source>
        <dbReference type="Proteomes" id="UP001302494"/>
    </source>
</evidence>
<dbReference type="InterPro" id="IPR035986">
    <property type="entry name" value="PKD_dom_sf"/>
</dbReference>
<dbReference type="Proteomes" id="UP001302494">
    <property type="component" value="Chromosome"/>
</dbReference>
<proteinExistence type="predicted"/>
<dbReference type="AlphaFoldDB" id="A0AA96JVH5"/>